<keyword evidence="2 9" id="KW-0690">Ribosome biogenesis</keyword>
<keyword evidence="5 9" id="KW-0479">Metal-binding</keyword>
<evidence type="ECO:0000313" key="11">
    <source>
        <dbReference type="Proteomes" id="UP000199708"/>
    </source>
</evidence>
<dbReference type="NCBIfam" id="TIGR00043">
    <property type="entry name" value="rRNA maturation RNase YbeY"/>
    <property type="match status" value="1"/>
</dbReference>
<evidence type="ECO:0000256" key="3">
    <source>
        <dbReference type="ARBA" id="ARBA00022552"/>
    </source>
</evidence>
<dbReference type="PANTHER" id="PTHR46986">
    <property type="entry name" value="ENDORIBONUCLEASE YBEY, CHLOROPLASTIC"/>
    <property type="match status" value="1"/>
</dbReference>
<protein>
    <recommendedName>
        <fullName evidence="9">Endoribonuclease YbeY</fullName>
        <ecNumber evidence="9">3.1.-.-</ecNumber>
    </recommendedName>
</protein>
<dbReference type="SUPFAM" id="SSF55486">
    <property type="entry name" value="Metalloproteases ('zincins'), catalytic domain"/>
    <property type="match status" value="1"/>
</dbReference>
<dbReference type="InterPro" id="IPR023091">
    <property type="entry name" value="MetalPrtase_cat_dom_sf_prd"/>
</dbReference>
<dbReference type="GO" id="GO:0004222">
    <property type="term" value="F:metalloendopeptidase activity"/>
    <property type="evidence" value="ECO:0007669"/>
    <property type="project" value="InterPro"/>
</dbReference>
<comment type="subcellular location">
    <subcellularLocation>
        <location evidence="9">Cytoplasm</location>
    </subcellularLocation>
</comment>
<evidence type="ECO:0000256" key="9">
    <source>
        <dbReference type="HAMAP-Rule" id="MF_00009"/>
    </source>
</evidence>
<dbReference type="Proteomes" id="UP000199708">
    <property type="component" value="Unassembled WGS sequence"/>
</dbReference>
<keyword evidence="6 9" id="KW-0255">Endonuclease</keyword>
<proteinExistence type="inferred from homology"/>
<evidence type="ECO:0000313" key="10">
    <source>
        <dbReference type="EMBL" id="SDG04593.1"/>
    </source>
</evidence>
<feature type="binding site" evidence="9">
    <location>
        <position position="126"/>
    </location>
    <ligand>
        <name>Zn(2+)</name>
        <dbReference type="ChEBI" id="CHEBI:29105"/>
        <note>catalytic</note>
    </ligand>
</feature>
<dbReference type="PROSITE" id="PS01306">
    <property type="entry name" value="UPF0054"/>
    <property type="match status" value="1"/>
</dbReference>
<dbReference type="STRING" id="120956.SAMN05421791_102305"/>
<evidence type="ECO:0000256" key="5">
    <source>
        <dbReference type="ARBA" id="ARBA00022723"/>
    </source>
</evidence>
<evidence type="ECO:0000256" key="4">
    <source>
        <dbReference type="ARBA" id="ARBA00022722"/>
    </source>
</evidence>
<dbReference type="GO" id="GO:0006364">
    <property type="term" value="P:rRNA processing"/>
    <property type="evidence" value="ECO:0007669"/>
    <property type="project" value="UniProtKB-UniRule"/>
</dbReference>
<keyword evidence="4 9" id="KW-0540">Nuclease</keyword>
<dbReference type="GO" id="GO:0005737">
    <property type="term" value="C:cytoplasm"/>
    <property type="evidence" value="ECO:0007669"/>
    <property type="project" value="UniProtKB-SubCell"/>
</dbReference>
<dbReference type="InterPro" id="IPR020549">
    <property type="entry name" value="YbeY_CS"/>
</dbReference>
<sequence>MEIELIDEGQVLTDKQKTIMTELIKKAGAKIGAPVHAELDVTIVDNQTIRELNREYRHMDRATDVLSFALLEGEEPIDWTSIVSEEDQELINLHLGDIIISIERALEQAKEYNHSLERELGFLVVHGFLHLNGYDHQTSESEREMFAIQEEVLSEYGLTR</sequence>
<dbReference type="EC" id="3.1.-.-" evidence="9"/>
<dbReference type="InterPro" id="IPR002036">
    <property type="entry name" value="YbeY"/>
</dbReference>
<keyword evidence="11" id="KW-1185">Reference proteome</keyword>
<evidence type="ECO:0000256" key="7">
    <source>
        <dbReference type="ARBA" id="ARBA00022801"/>
    </source>
</evidence>
<accession>A0A1G7R1G4</accession>
<dbReference type="RefSeq" id="WP_090289377.1">
    <property type="nucleotide sequence ID" value="NZ_FNCK01000002.1"/>
</dbReference>
<gene>
    <name evidence="9" type="primary">ybeY</name>
    <name evidence="10" type="ORF">SAMN05421791_102305</name>
</gene>
<dbReference type="HAMAP" id="MF_00009">
    <property type="entry name" value="Endoribonucl_YbeY"/>
    <property type="match status" value="1"/>
</dbReference>
<dbReference type="OrthoDB" id="9807740at2"/>
<feature type="binding site" evidence="9">
    <location>
        <position position="136"/>
    </location>
    <ligand>
        <name>Zn(2+)</name>
        <dbReference type="ChEBI" id="CHEBI:29105"/>
        <note>catalytic</note>
    </ligand>
</feature>
<comment type="cofactor">
    <cofactor evidence="9">
        <name>Zn(2+)</name>
        <dbReference type="ChEBI" id="CHEBI:29105"/>
    </cofactor>
    <text evidence="9">Binds 1 zinc ion.</text>
</comment>
<reference evidence="10 11" key="1">
    <citation type="submission" date="2016-10" db="EMBL/GenBank/DDBJ databases">
        <authorList>
            <person name="de Groot N.N."/>
        </authorList>
    </citation>
    <scope>NUCLEOTIDE SEQUENCE [LARGE SCALE GENOMIC DNA]</scope>
    <source>
        <strain evidence="10 11">ATCC BAA-466</strain>
    </source>
</reference>
<feature type="binding site" evidence="9">
    <location>
        <position position="130"/>
    </location>
    <ligand>
        <name>Zn(2+)</name>
        <dbReference type="ChEBI" id="CHEBI:29105"/>
        <note>catalytic</note>
    </ligand>
</feature>
<dbReference type="EMBL" id="FNCK01000002">
    <property type="protein sequence ID" value="SDG04593.1"/>
    <property type="molecule type" value="Genomic_DNA"/>
</dbReference>
<dbReference type="AlphaFoldDB" id="A0A1G7R1G4"/>
<dbReference type="Gene3D" id="3.40.390.30">
    <property type="entry name" value="Metalloproteases ('zincins'), catalytic domain"/>
    <property type="match status" value="1"/>
</dbReference>
<comment type="similarity">
    <text evidence="1 9">Belongs to the endoribonuclease YbeY family.</text>
</comment>
<name>A0A1G7R1G4_9LACT</name>
<keyword evidence="3 9" id="KW-0698">rRNA processing</keyword>
<evidence type="ECO:0000256" key="2">
    <source>
        <dbReference type="ARBA" id="ARBA00022517"/>
    </source>
</evidence>
<keyword evidence="8 9" id="KW-0862">Zinc</keyword>
<dbReference type="GO" id="GO:0004521">
    <property type="term" value="F:RNA endonuclease activity"/>
    <property type="evidence" value="ECO:0007669"/>
    <property type="project" value="UniProtKB-UniRule"/>
</dbReference>
<dbReference type="Pfam" id="PF02130">
    <property type="entry name" value="YbeY"/>
    <property type="match status" value="1"/>
</dbReference>
<keyword evidence="9" id="KW-0963">Cytoplasm</keyword>
<keyword evidence="7 9" id="KW-0378">Hydrolase</keyword>
<organism evidence="10 11">
    <name type="scientific">Facklamia miroungae</name>
    <dbReference type="NCBI Taxonomy" id="120956"/>
    <lineage>
        <taxon>Bacteria</taxon>
        <taxon>Bacillati</taxon>
        <taxon>Bacillota</taxon>
        <taxon>Bacilli</taxon>
        <taxon>Lactobacillales</taxon>
        <taxon>Aerococcaceae</taxon>
        <taxon>Facklamia</taxon>
    </lineage>
</organism>
<evidence type="ECO:0000256" key="8">
    <source>
        <dbReference type="ARBA" id="ARBA00022833"/>
    </source>
</evidence>
<evidence type="ECO:0000256" key="6">
    <source>
        <dbReference type="ARBA" id="ARBA00022759"/>
    </source>
</evidence>
<comment type="function">
    <text evidence="9">Single strand-specific metallo-endoribonuclease involved in late-stage 70S ribosome quality control and in maturation of the 3' terminus of the 16S rRNA.</text>
</comment>
<evidence type="ECO:0000256" key="1">
    <source>
        <dbReference type="ARBA" id="ARBA00010875"/>
    </source>
</evidence>
<dbReference type="GO" id="GO:0008270">
    <property type="term" value="F:zinc ion binding"/>
    <property type="evidence" value="ECO:0007669"/>
    <property type="project" value="UniProtKB-UniRule"/>
</dbReference>
<dbReference type="PANTHER" id="PTHR46986:SF1">
    <property type="entry name" value="ENDORIBONUCLEASE YBEY, CHLOROPLASTIC"/>
    <property type="match status" value="1"/>
</dbReference>